<reference evidence="7 8" key="1">
    <citation type="submission" date="2017-10" db="EMBL/GenBank/DDBJ databases">
        <title>Sequencing the genomes of 1000 actinobacteria strains.</title>
        <authorList>
            <person name="Klenk H.-P."/>
        </authorList>
    </citation>
    <scope>NUCLEOTIDE SEQUENCE [LARGE SCALE GENOMIC DNA]</scope>
    <source>
        <strain evidence="7 8">DSM 21798</strain>
    </source>
</reference>
<dbReference type="RefSeq" id="WP_098406404.1">
    <property type="nucleotide sequence ID" value="NZ_PDJE01000001.1"/>
</dbReference>
<sequence length="341" mass="34645">MTTSLQSQDLQPQSRAGRLTWPAWGWSLVGVILVWASIVAVTSGSVMQPLFQALTLAPYLALVAVGQMMVITLGPGNIDVSVGTIVTVSAYVSVSIGTEFGAIAGIAAGVVAGVAASIISVFAILALRVPPIIATLATSLVLTSVILVLAEANRGGADMALRAFVNWRLFGVSGIALVVLSITVVVAFGLRKTSLGLSVIAIGQSAKAAEKAGIKVRTVTGATYILSGAFAGLAGAILSALISPSTVLGTSYMLDSIAVVVIGGTLIAGGRPVVTGVWTGAMFFAMLSSLLNLIGWSVGAQNILKGLLVVLVVVISSAASGTGKSSLRALRKNLTFNRNNN</sequence>
<accession>A0A2A9DU28</accession>
<feature type="transmembrane region" description="Helical" evidence="6">
    <location>
        <begin position="21"/>
        <end position="44"/>
    </location>
</feature>
<dbReference type="Pfam" id="PF02653">
    <property type="entry name" value="BPD_transp_2"/>
    <property type="match status" value="1"/>
</dbReference>
<dbReference type="CDD" id="cd06579">
    <property type="entry name" value="TM_PBP1_transp_AraH_like"/>
    <property type="match status" value="1"/>
</dbReference>
<dbReference type="GO" id="GO:0022857">
    <property type="term" value="F:transmembrane transporter activity"/>
    <property type="evidence" value="ECO:0007669"/>
    <property type="project" value="InterPro"/>
</dbReference>
<keyword evidence="2" id="KW-1003">Cell membrane</keyword>
<evidence type="ECO:0000256" key="3">
    <source>
        <dbReference type="ARBA" id="ARBA00022692"/>
    </source>
</evidence>
<keyword evidence="3 6" id="KW-0812">Transmembrane</keyword>
<feature type="transmembrane region" description="Helical" evidence="6">
    <location>
        <begin position="276"/>
        <end position="297"/>
    </location>
</feature>
<evidence type="ECO:0000256" key="2">
    <source>
        <dbReference type="ARBA" id="ARBA00022475"/>
    </source>
</evidence>
<feature type="transmembrane region" description="Helical" evidence="6">
    <location>
        <begin position="102"/>
        <end position="125"/>
    </location>
</feature>
<dbReference type="GO" id="GO:0005886">
    <property type="term" value="C:plasma membrane"/>
    <property type="evidence" value="ECO:0007669"/>
    <property type="project" value="UniProtKB-SubCell"/>
</dbReference>
<dbReference type="EMBL" id="PDJE01000001">
    <property type="protein sequence ID" value="PFG29881.1"/>
    <property type="molecule type" value="Genomic_DNA"/>
</dbReference>
<feature type="transmembrane region" description="Helical" evidence="6">
    <location>
        <begin position="221"/>
        <end position="242"/>
    </location>
</feature>
<evidence type="ECO:0000256" key="1">
    <source>
        <dbReference type="ARBA" id="ARBA00004651"/>
    </source>
</evidence>
<dbReference type="PANTHER" id="PTHR32196:SF72">
    <property type="entry name" value="RIBOSE IMPORT PERMEASE PROTEIN RBSC"/>
    <property type="match status" value="1"/>
</dbReference>
<protein>
    <submittedName>
        <fullName evidence="7">Monosaccharide ABC transporter membrane protein (CUT2 family)</fullName>
    </submittedName>
</protein>
<feature type="transmembrane region" description="Helical" evidence="6">
    <location>
        <begin position="78"/>
        <end position="96"/>
    </location>
</feature>
<feature type="transmembrane region" description="Helical" evidence="6">
    <location>
        <begin position="132"/>
        <end position="150"/>
    </location>
</feature>
<comment type="caution">
    <text evidence="7">The sequence shown here is derived from an EMBL/GenBank/DDBJ whole genome shotgun (WGS) entry which is preliminary data.</text>
</comment>
<keyword evidence="4 6" id="KW-1133">Transmembrane helix</keyword>
<evidence type="ECO:0000256" key="6">
    <source>
        <dbReference type="SAM" id="Phobius"/>
    </source>
</evidence>
<keyword evidence="5 6" id="KW-0472">Membrane</keyword>
<proteinExistence type="predicted"/>
<dbReference type="PANTHER" id="PTHR32196">
    <property type="entry name" value="ABC TRANSPORTER PERMEASE PROTEIN YPHD-RELATED-RELATED"/>
    <property type="match status" value="1"/>
</dbReference>
<dbReference type="Proteomes" id="UP000221369">
    <property type="component" value="Unassembled WGS sequence"/>
</dbReference>
<evidence type="ECO:0000313" key="8">
    <source>
        <dbReference type="Proteomes" id="UP000221369"/>
    </source>
</evidence>
<dbReference type="InterPro" id="IPR001851">
    <property type="entry name" value="ABC_transp_permease"/>
</dbReference>
<feature type="transmembrane region" description="Helical" evidence="6">
    <location>
        <begin position="248"/>
        <end position="269"/>
    </location>
</feature>
<gene>
    <name evidence="7" type="ORF">ATJ78_0798</name>
</gene>
<feature type="transmembrane region" description="Helical" evidence="6">
    <location>
        <begin position="170"/>
        <end position="190"/>
    </location>
</feature>
<comment type="subcellular location">
    <subcellularLocation>
        <location evidence="1">Cell membrane</location>
        <topology evidence="1">Multi-pass membrane protein</topology>
    </subcellularLocation>
</comment>
<evidence type="ECO:0000256" key="5">
    <source>
        <dbReference type="ARBA" id="ARBA00023136"/>
    </source>
</evidence>
<evidence type="ECO:0000313" key="7">
    <source>
        <dbReference type="EMBL" id="PFG29881.1"/>
    </source>
</evidence>
<name>A0A2A9DU28_9MICO</name>
<evidence type="ECO:0000256" key="4">
    <source>
        <dbReference type="ARBA" id="ARBA00022989"/>
    </source>
</evidence>
<feature type="transmembrane region" description="Helical" evidence="6">
    <location>
        <begin position="303"/>
        <end position="322"/>
    </location>
</feature>
<organism evidence="7 8">
    <name type="scientific">Paramicrobacterium agarici</name>
    <dbReference type="NCBI Taxonomy" id="630514"/>
    <lineage>
        <taxon>Bacteria</taxon>
        <taxon>Bacillati</taxon>
        <taxon>Actinomycetota</taxon>
        <taxon>Actinomycetes</taxon>
        <taxon>Micrococcales</taxon>
        <taxon>Microbacteriaceae</taxon>
        <taxon>Paramicrobacterium</taxon>
    </lineage>
</organism>
<dbReference type="AlphaFoldDB" id="A0A2A9DU28"/>
<keyword evidence="8" id="KW-1185">Reference proteome</keyword>
<feature type="transmembrane region" description="Helical" evidence="6">
    <location>
        <begin position="50"/>
        <end position="71"/>
    </location>
</feature>